<keyword evidence="20" id="KW-0106">Calcium</keyword>
<feature type="binding site" evidence="40">
    <location>
        <position position="740"/>
    </location>
    <ligand>
        <name>ATP</name>
        <dbReference type="ChEBI" id="CHEBI:30616"/>
    </ligand>
</feature>
<keyword evidence="8" id="KW-0602">Photosynthesis</keyword>
<feature type="transmembrane region" description="Helical" evidence="41">
    <location>
        <begin position="274"/>
        <end position="295"/>
    </location>
</feature>
<feature type="domain" description="Protein kinase" evidence="42">
    <location>
        <begin position="711"/>
        <end position="984"/>
    </location>
</feature>
<keyword evidence="13" id="KW-0808">Transferase</keyword>
<evidence type="ECO:0000256" key="7">
    <source>
        <dbReference type="ARBA" id="ARBA00022527"/>
    </source>
</evidence>
<dbReference type="EMBL" id="QGNW01000216">
    <property type="protein sequence ID" value="RVW84431.1"/>
    <property type="molecule type" value="Genomic_DNA"/>
</dbReference>
<dbReference type="SUPFAM" id="SSF56112">
    <property type="entry name" value="Protein kinase-like (PK-like)"/>
    <property type="match status" value="1"/>
</dbReference>
<dbReference type="SUPFAM" id="SSF81483">
    <property type="entry name" value="Bacterial photosystem II reaction centre, L and M subunits"/>
    <property type="match status" value="1"/>
</dbReference>
<keyword evidence="6" id="KW-0148">Chlorophyll</keyword>
<evidence type="ECO:0000256" key="39">
    <source>
        <dbReference type="ARBA" id="ARBA00055838"/>
    </source>
</evidence>
<evidence type="ECO:0000256" key="28">
    <source>
        <dbReference type="ARBA" id="ARBA00023004"/>
    </source>
</evidence>
<evidence type="ECO:0000256" key="34">
    <source>
        <dbReference type="ARBA" id="ARBA00023211"/>
    </source>
</evidence>
<evidence type="ECO:0000313" key="45">
    <source>
        <dbReference type="Proteomes" id="UP000288805"/>
    </source>
</evidence>
<keyword evidence="12" id="KW-0359">Herbicide resistance</keyword>
<keyword evidence="21 40" id="KW-0067">ATP-binding</keyword>
<evidence type="ECO:0000256" key="11">
    <source>
        <dbReference type="ARBA" id="ARBA00022640"/>
    </source>
</evidence>
<dbReference type="Pfam" id="PF00069">
    <property type="entry name" value="Pkinase"/>
    <property type="match status" value="1"/>
</dbReference>
<feature type="transmembrane region" description="Helical" evidence="41">
    <location>
        <begin position="76"/>
        <end position="97"/>
    </location>
</feature>
<keyword evidence="25" id="KW-0007">Acetylation</keyword>
<dbReference type="InterPro" id="IPR011009">
    <property type="entry name" value="Kinase-like_dom_sf"/>
</dbReference>
<feature type="transmembrane region" description="Helical" evidence="41">
    <location>
        <begin position="646"/>
        <end position="669"/>
    </location>
</feature>
<comment type="caution">
    <text evidence="44">The sequence shown here is derived from an EMBL/GenBank/DDBJ whole genome shotgun (WGS) entry which is preliminary data.</text>
</comment>
<evidence type="ECO:0000256" key="20">
    <source>
        <dbReference type="ARBA" id="ARBA00022837"/>
    </source>
</evidence>
<evidence type="ECO:0000259" key="42">
    <source>
        <dbReference type="PROSITE" id="PS50011"/>
    </source>
</evidence>
<evidence type="ECO:0000256" key="35">
    <source>
        <dbReference type="ARBA" id="ARBA00023276"/>
    </source>
</evidence>
<evidence type="ECO:0000256" key="4">
    <source>
        <dbReference type="ARBA" id="ARBA00012513"/>
    </source>
</evidence>
<dbReference type="Gene3D" id="3.30.200.20">
    <property type="entry name" value="Phosphorylase Kinase, domain 1"/>
    <property type="match status" value="1"/>
</dbReference>
<dbReference type="Pfam" id="PF00124">
    <property type="entry name" value="Photo_RC"/>
    <property type="match status" value="1"/>
</dbReference>
<evidence type="ECO:0000256" key="5">
    <source>
        <dbReference type="ARBA" id="ARBA00022448"/>
    </source>
</evidence>
<dbReference type="GO" id="GO:0009523">
    <property type="term" value="C:photosystem II"/>
    <property type="evidence" value="ECO:0007669"/>
    <property type="project" value="UniProtKB-KW"/>
</dbReference>
<comment type="catalytic activity">
    <reaction evidence="38">
        <text>L-seryl-[protein] + ATP = O-phospho-L-seryl-[protein] + ADP + H(+)</text>
        <dbReference type="Rhea" id="RHEA:17989"/>
        <dbReference type="Rhea" id="RHEA-COMP:9863"/>
        <dbReference type="Rhea" id="RHEA-COMP:11604"/>
        <dbReference type="ChEBI" id="CHEBI:15378"/>
        <dbReference type="ChEBI" id="CHEBI:29999"/>
        <dbReference type="ChEBI" id="CHEBI:30616"/>
        <dbReference type="ChEBI" id="CHEBI:83421"/>
        <dbReference type="ChEBI" id="CHEBI:456216"/>
        <dbReference type="EC" id="2.7.11.1"/>
    </reaction>
</comment>
<dbReference type="Gene3D" id="1.10.510.10">
    <property type="entry name" value="Transferase(Phosphotransferase) domain 1"/>
    <property type="match status" value="1"/>
</dbReference>
<evidence type="ECO:0000256" key="32">
    <source>
        <dbReference type="ARBA" id="ARBA00023170"/>
    </source>
</evidence>
<comment type="similarity">
    <text evidence="3">Belongs to the reaction center PufL/M/PsbA/D family.</text>
</comment>
<keyword evidence="19 44" id="KW-0418">Kinase</keyword>
<evidence type="ECO:0000256" key="22">
    <source>
        <dbReference type="ARBA" id="ARBA00022842"/>
    </source>
</evidence>
<evidence type="ECO:0000256" key="17">
    <source>
        <dbReference type="ARBA" id="ARBA00022734"/>
    </source>
</evidence>
<keyword evidence="29" id="KW-0793">Thylakoid</keyword>
<evidence type="ECO:0000256" key="9">
    <source>
        <dbReference type="ARBA" id="ARBA00022536"/>
    </source>
</evidence>
<dbReference type="PROSITE" id="PS00107">
    <property type="entry name" value="PROTEIN_KINASE_ATP"/>
    <property type="match status" value="1"/>
</dbReference>
<dbReference type="Gene3D" id="2.90.10.10">
    <property type="entry name" value="Bulb-type lectin domain"/>
    <property type="match status" value="1"/>
</dbReference>
<dbReference type="PROSITE" id="PS00108">
    <property type="entry name" value="PROTEIN_KINASE_ST"/>
    <property type="match status" value="1"/>
</dbReference>
<keyword evidence="35" id="KW-0604">Photosystem II</keyword>
<evidence type="ECO:0000256" key="2">
    <source>
        <dbReference type="ARBA" id="ARBA00004479"/>
    </source>
</evidence>
<feature type="transmembrane region" description="Helical" evidence="41">
    <location>
        <begin position="141"/>
        <end position="164"/>
    </location>
</feature>
<protein>
    <recommendedName>
        <fullName evidence="4">non-specific serine/threonine protein kinase</fullName>
        <ecNumber evidence="4">2.7.11.1</ecNumber>
    </recommendedName>
    <alternativeName>
        <fullName evidence="36">32 kDa thylakoid membrane protein</fullName>
    </alternativeName>
</protein>
<dbReference type="FunFam" id="1.20.85.10:FF:000002">
    <property type="entry name" value="Photosystem II protein D1"/>
    <property type="match status" value="1"/>
</dbReference>
<dbReference type="GO" id="GO:0030246">
    <property type="term" value="F:carbohydrate binding"/>
    <property type="evidence" value="ECO:0007669"/>
    <property type="project" value="UniProtKB-KW"/>
</dbReference>
<evidence type="ECO:0000256" key="33">
    <source>
        <dbReference type="ARBA" id="ARBA00023180"/>
    </source>
</evidence>
<dbReference type="InterPro" id="IPR051343">
    <property type="entry name" value="G-type_lectin_kinases/EP1-like"/>
</dbReference>
<reference evidence="44 45" key="1">
    <citation type="journal article" date="2018" name="PLoS Genet.">
        <title>Population sequencing reveals clonal diversity and ancestral inbreeding in the grapevine cultivar Chardonnay.</title>
        <authorList>
            <person name="Roach M.J."/>
            <person name="Johnson D.L."/>
            <person name="Bohlmann J."/>
            <person name="van Vuuren H.J."/>
            <person name="Jones S.J."/>
            <person name="Pretorius I.S."/>
            <person name="Schmidt S.A."/>
            <person name="Borneman A.R."/>
        </authorList>
    </citation>
    <scope>NUCLEOTIDE SEQUENCE [LARGE SCALE GENOMIC DNA]</scope>
    <source>
        <strain evidence="45">cv. Chardonnay</strain>
        <tissue evidence="44">Leaf</tissue>
    </source>
</reference>
<evidence type="ECO:0000313" key="44">
    <source>
        <dbReference type="EMBL" id="RVW84431.1"/>
    </source>
</evidence>
<dbReference type="InterPro" id="IPR036854">
    <property type="entry name" value="Photo_II_D1/D2_sf"/>
</dbReference>
<dbReference type="GO" id="GO:0005524">
    <property type="term" value="F:ATP binding"/>
    <property type="evidence" value="ECO:0007669"/>
    <property type="project" value="UniProtKB-UniRule"/>
</dbReference>
<dbReference type="InterPro" id="IPR001480">
    <property type="entry name" value="Bulb-type_lectin_dom"/>
</dbReference>
<dbReference type="GO" id="GO:0046872">
    <property type="term" value="F:metal ion binding"/>
    <property type="evidence" value="ECO:0007669"/>
    <property type="project" value="UniProtKB-KW"/>
</dbReference>
<dbReference type="GO" id="GO:0009772">
    <property type="term" value="P:photosynthetic electron transport in photosystem II"/>
    <property type="evidence" value="ECO:0007669"/>
    <property type="project" value="InterPro"/>
</dbReference>
<evidence type="ECO:0000256" key="1">
    <source>
        <dbReference type="ARBA" id="ARBA00004141"/>
    </source>
</evidence>
<evidence type="ECO:0000256" key="15">
    <source>
        <dbReference type="ARBA" id="ARBA00022723"/>
    </source>
</evidence>
<comment type="subcellular location">
    <subcellularLocation>
        <location evidence="1">Membrane</location>
        <topology evidence="1">Multi-pass membrane protein</topology>
    </subcellularLocation>
    <subcellularLocation>
        <location evidence="2">Membrane</location>
        <topology evidence="2">Single-pass type I membrane protein</topology>
    </subcellularLocation>
</comment>
<comment type="function">
    <text evidence="39">This is one of the two reaction center proteins of photosystem II.</text>
</comment>
<feature type="domain" description="Bulb-type lectin" evidence="43">
    <location>
        <begin position="253"/>
        <end position="368"/>
    </location>
</feature>
<evidence type="ECO:0000256" key="36">
    <source>
        <dbReference type="ARBA" id="ARBA00032668"/>
    </source>
</evidence>
<evidence type="ECO:0000256" key="41">
    <source>
        <dbReference type="SAM" id="Phobius"/>
    </source>
</evidence>
<evidence type="ECO:0000256" key="13">
    <source>
        <dbReference type="ARBA" id="ARBA00022679"/>
    </source>
</evidence>
<feature type="transmembrane region" description="Helical" evidence="41">
    <location>
        <begin position="219"/>
        <end position="239"/>
    </location>
</feature>
<evidence type="ECO:0000256" key="12">
    <source>
        <dbReference type="ARBA" id="ARBA00022646"/>
    </source>
</evidence>
<feature type="transmembrane region" description="Helical" evidence="41">
    <location>
        <begin position="29"/>
        <end position="55"/>
    </location>
</feature>
<dbReference type="InterPro" id="IPR000484">
    <property type="entry name" value="Photo_RC_L/M"/>
</dbReference>
<evidence type="ECO:0000256" key="37">
    <source>
        <dbReference type="ARBA" id="ARBA00047899"/>
    </source>
</evidence>
<name>A0A438HJ08_VITVI</name>
<keyword evidence="24 41" id="KW-1133">Transmembrane helix</keyword>
<keyword evidence="26" id="KW-0157">Chromophore</keyword>
<keyword evidence="11" id="KW-0934">Plastid</keyword>
<keyword evidence="15" id="KW-0479">Metal-binding</keyword>
<keyword evidence="16" id="KW-0732">Signal</keyword>
<dbReference type="GO" id="GO:0016168">
    <property type="term" value="F:chlorophyll binding"/>
    <property type="evidence" value="ECO:0007669"/>
    <property type="project" value="UniProtKB-KW"/>
</dbReference>
<keyword evidence="31" id="KW-1015">Disulfide bond</keyword>
<keyword evidence="34" id="KW-0464">Manganese</keyword>
<sequence length="1117" mass="124600">MTVILERRESESLWGRFCNWITSTENHLYIGWFGVLMIPTLLTATSVFIIAFIAAPPVDIDGIREPVSGSLLYGNNIISGAIIPTSAAIGLHFYPIWEAASVDEWLYNGGPYELIVLHFLLGVACYMGREWELSFRLGMRPWIAVAYSAPVAAAAAVFLIYPIGQGSFSDGMPLGISERAKSQEPRANSSGDPIVCASESKKRVSVSRNQYMGAARETMGWFSFLRTFCLCLILVFKICMASTQNTGQIYPGFQGSQMEWKDNKGMFLLSNSSTFALGFLNTLEGLFVLVVIHVASSKAVWTANRSFLIQNSDKFVFEKNGNAYLKGGDKIIWSTDTAGQGVTAMELQDTGNLVVLGENGRILWQSFSHPTDTLLSGQEFVEGMKLKGFPHRDNLFNYLEMKSGDLILYAGFQTPQTYWSMSNESRKTIYKGHGKVHSASMMSNSWNFYDQNQALVWQFNFSENLDPNVTWAGVLDSEGSISFYDLQKGNLAPAESTKIPQNSCSVPEPCEPYYVCSVDNRCQCPSALNSSVNCKPQITSVCNVSKNSVELLHVGDSLNYFALGFVAPSLKSDLNGCRKACFGNCSCLVLFFENSSGNCFLFDQIGSFQRSNWYSSGFISYVKVSNNGDLDGGQNHSREERKGGKIILVIVLITVATVLVIFGVVYLGFRYRRKKEIQECSPDNLEEDDFLDSISGMPIRFRYKELQNATSNFSEKLGQGGFGSVYKGVLPDGTQLAVKKLEGVGQGKKEFRAEVCTIGSIHHVHLVKLKGFCTEGAHRLLVYEFLGKGSLDKLIFKNNRKDLLLDWETRFSIALGTAKGLAYLHEECDPRIIHCDIKPENVLLDDNYLAKVSDFGLAKLMNRDQSHVFTTVRGTRGYLAPEWIANHAISEKSDVFSFGMVLLEIIGGRKNYDPKETAQKAHFPSYAFERMKEGNLREILDPELKIDGNYEKVSNAIKVALLCIQEEMDRRPPMTKVVQMLEGVCDVPQPPTTSQRIFHIYSTLLKSSSEEEELVAPEVLQVVSKPRSQVRTPGVSLGGRLLPDRRVSRINSPCVHRIPFLTAIAFRREFLPIFLLPYGMEKGPRKLESKKVQLGSSSILITGFELEKLWTPYQKAC</sequence>
<organism evidence="44 45">
    <name type="scientific">Vitis vinifera</name>
    <name type="common">Grape</name>
    <dbReference type="NCBI Taxonomy" id="29760"/>
    <lineage>
        <taxon>Eukaryota</taxon>
        <taxon>Viridiplantae</taxon>
        <taxon>Streptophyta</taxon>
        <taxon>Embryophyta</taxon>
        <taxon>Tracheophyta</taxon>
        <taxon>Spermatophyta</taxon>
        <taxon>Magnoliopsida</taxon>
        <taxon>eudicotyledons</taxon>
        <taxon>Gunneridae</taxon>
        <taxon>Pentapetalae</taxon>
        <taxon>rosids</taxon>
        <taxon>Vitales</taxon>
        <taxon>Vitaceae</taxon>
        <taxon>Viteae</taxon>
        <taxon>Vitis</taxon>
    </lineage>
</organism>
<dbReference type="Proteomes" id="UP000288805">
    <property type="component" value="Unassembled WGS sequence"/>
</dbReference>
<evidence type="ECO:0000256" key="14">
    <source>
        <dbReference type="ARBA" id="ARBA00022692"/>
    </source>
</evidence>
<evidence type="ECO:0000256" key="30">
    <source>
        <dbReference type="ARBA" id="ARBA00023136"/>
    </source>
</evidence>
<dbReference type="CDD" id="cd14066">
    <property type="entry name" value="STKc_IRAK"/>
    <property type="match status" value="1"/>
</dbReference>
<dbReference type="InterPro" id="IPR008271">
    <property type="entry name" value="Ser/Thr_kinase_AS"/>
</dbReference>
<keyword evidence="27" id="KW-0560">Oxidoreductase</keyword>
<evidence type="ECO:0000259" key="43">
    <source>
        <dbReference type="PROSITE" id="PS50927"/>
    </source>
</evidence>
<feature type="transmembrane region" description="Helical" evidence="41">
    <location>
        <begin position="109"/>
        <end position="129"/>
    </location>
</feature>
<dbReference type="GO" id="GO:0009635">
    <property type="term" value="P:response to herbicide"/>
    <property type="evidence" value="ECO:0007669"/>
    <property type="project" value="UniProtKB-KW"/>
</dbReference>
<dbReference type="FunFam" id="3.30.200.20:FF:000178">
    <property type="entry name" value="serine/threonine-protein kinase PBS1-like"/>
    <property type="match status" value="1"/>
</dbReference>
<keyword evidence="5" id="KW-0813">Transport</keyword>
<keyword evidence="7" id="KW-0723">Serine/threonine-protein kinase</keyword>
<evidence type="ECO:0000256" key="40">
    <source>
        <dbReference type="PROSITE-ProRule" id="PRU10141"/>
    </source>
</evidence>
<evidence type="ECO:0000256" key="3">
    <source>
        <dbReference type="ARBA" id="ARBA00008204"/>
    </source>
</evidence>
<evidence type="ECO:0000256" key="10">
    <source>
        <dbReference type="ARBA" id="ARBA00022553"/>
    </source>
</evidence>
<dbReference type="InterPro" id="IPR000719">
    <property type="entry name" value="Prot_kinase_dom"/>
</dbReference>
<dbReference type="InterPro" id="IPR017441">
    <property type="entry name" value="Protein_kinase_ATP_BS"/>
</dbReference>
<dbReference type="PANTHER" id="PTHR47976:SF115">
    <property type="entry name" value="RECEPTOR-LIKE SERINE_THREONINE-PROTEIN KINASE"/>
    <property type="match status" value="1"/>
</dbReference>
<gene>
    <name evidence="44" type="primary">SD25_6</name>
    <name evidence="44" type="ORF">CK203_040660</name>
</gene>
<keyword evidence="28" id="KW-0408">Iron</keyword>
<dbReference type="Gene3D" id="1.20.85.10">
    <property type="entry name" value="Photosystem II protein D1-like"/>
    <property type="match status" value="1"/>
</dbReference>
<evidence type="ECO:0000256" key="26">
    <source>
        <dbReference type="ARBA" id="ARBA00022991"/>
    </source>
</evidence>
<evidence type="ECO:0000256" key="23">
    <source>
        <dbReference type="ARBA" id="ARBA00022982"/>
    </source>
</evidence>
<dbReference type="GO" id="GO:0004674">
    <property type="term" value="F:protein serine/threonine kinase activity"/>
    <property type="evidence" value="ECO:0007669"/>
    <property type="project" value="UniProtKB-KW"/>
</dbReference>
<evidence type="ECO:0000256" key="38">
    <source>
        <dbReference type="ARBA" id="ARBA00048679"/>
    </source>
</evidence>
<dbReference type="EC" id="2.7.11.1" evidence="4"/>
<dbReference type="FunFam" id="1.10.510.10:FF:000248">
    <property type="entry name" value="S-receptor-like kinase 5"/>
    <property type="match status" value="1"/>
</dbReference>
<dbReference type="SUPFAM" id="SSF51110">
    <property type="entry name" value="alpha-D-mannose-specific plant lectins"/>
    <property type="match status" value="1"/>
</dbReference>
<dbReference type="PANTHER" id="PTHR47976">
    <property type="entry name" value="G-TYPE LECTIN S-RECEPTOR-LIKE SERINE/THREONINE-PROTEIN KINASE SD2-5"/>
    <property type="match status" value="1"/>
</dbReference>
<dbReference type="InterPro" id="IPR036426">
    <property type="entry name" value="Bulb-type_lectin_dom_sf"/>
</dbReference>
<evidence type="ECO:0000256" key="29">
    <source>
        <dbReference type="ARBA" id="ARBA00023078"/>
    </source>
</evidence>
<dbReference type="GO" id="GO:0016491">
    <property type="term" value="F:oxidoreductase activity"/>
    <property type="evidence" value="ECO:0007669"/>
    <property type="project" value="UniProtKB-KW"/>
</dbReference>
<keyword evidence="22" id="KW-0460">Magnesium</keyword>
<keyword evidence="9" id="KW-0245">EGF-like domain</keyword>
<dbReference type="CDD" id="cd00028">
    <property type="entry name" value="B_lectin"/>
    <property type="match status" value="1"/>
</dbReference>
<evidence type="ECO:0000256" key="21">
    <source>
        <dbReference type="ARBA" id="ARBA00022840"/>
    </source>
</evidence>
<evidence type="ECO:0000256" key="19">
    <source>
        <dbReference type="ARBA" id="ARBA00022777"/>
    </source>
</evidence>
<dbReference type="Pfam" id="PF01453">
    <property type="entry name" value="B_lectin"/>
    <property type="match status" value="1"/>
</dbReference>
<keyword evidence="17 44" id="KW-0430">Lectin</keyword>
<keyword evidence="10" id="KW-0597">Phosphoprotein</keyword>
<comment type="catalytic activity">
    <reaction evidence="37">
        <text>L-threonyl-[protein] + ATP = O-phospho-L-threonyl-[protein] + ADP + H(+)</text>
        <dbReference type="Rhea" id="RHEA:46608"/>
        <dbReference type="Rhea" id="RHEA-COMP:11060"/>
        <dbReference type="Rhea" id="RHEA-COMP:11605"/>
        <dbReference type="ChEBI" id="CHEBI:15378"/>
        <dbReference type="ChEBI" id="CHEBI:30013"/>
        <dbReference type="ChEBI" id="CHEBI:30616"/>
        <dbReference type="ChEBI" id="CHEBI:61977"/>
        <dbReference type="ChEBI" id="CHEBI:456216"/>
        <dbReference type="EC" id="2.7.11.1"/>
    </reaction>
</comment>
<keyword evidence="23" id="KW-0249">Electron transport</keyword>
<evidence type="ECO:0000256" key="8">
    <source>
        <dbReference type="ARBA" id="ARBA00022531"/>
    </source>
</evidence>
<evidence type="ECO:0000256" key="18">
    <source>
        <dbReference type="ARBA" id="ARBA00022741"/>
    </source>
</evidence>
<evidence type="ECO:0000256" key="6">
    <source>
        <dbReference type="ARBA" id="ARBA00022494"/>
    </source>
</evidence>
<evidence type="ECO:0000256" key="27">
    <source>
        <dbReference type="ARBA" id="ARBA00023002"/>
    </source>
</evidence>
<dbReference type="SMART" id="SM00220">
    <property type="entry name" value="S_TKc"/>
    <property type="match status" value="1"/>
</dbReference>
<keyword evidence="18 40" id="KW-0547">Nucleotide-binding</keyword>
<evidence type="ECO:0000256" key="25">
    <source>
        <dbReference type="ARBA" id="ARBA00022990"/>
    </source>
</evidence>
<keyword evidence="32 44" id="KW-0675">Receptor</keyword>
<evidence type="ECO:0000256" key="16">
    <source>
        <dbReference type="ARBA" id="ARBA00022729"/>
    </source>
</evidence>
<keyword evidence="33" id="KW-0325">Glycoprotein</keyword>
<evidence type="ECO:0000256" key="24">
    <source>
        <dbReference type="ARBA" id="ARBA00022989"/>
    </source>
</evidence>
<keyword evidence="14 41" id="KW-0812">Transmembrane</keyword>
<dbReference type="SMART" id="SM00108">
    <property type="entry name" value="B_lectin"/>
    <property type="match status" value="1"/>
</dbReference>
<dbReference type="AlphaFoldDB" id="A0A438HJ08"/>
<dbReference type="CDD" id="cd01098">
    <property type="entry name" value="PAN_AP_plant"/>
    <property type="match status" value="1"/>
</dbReference>
<accession>A0A438HJ08</accession>
<dbReference type="PROSITE" id="PS50927">
    <property type="entry name" value="BULB_LECTIN"/>
    <property type="match status" value="1"/>
</dbReference>
<proteinExistence type="inferred from homology"/>
<keyword evidence="30 41" id="KW-0472">Membrane</keyword>
<evidence type="ECO:0000256" key="31">
    <source>
        <dbReference type="ARBA" id="ARBA00023157"/>
    </source>
</evidence>
<dbReference type="PROSITE" id="PS50011">
    <property type="entry name" value="PROTEIN_KINASE_DOM"/>
    <property type="match status" value="1"/>
</dbReference>